<dbReference type="InterPro" id="IPR006115">
    <property type="entry name" value="6PGDH_NADP-bd"/>
</dbReference>
<dbReference type="PIRSF" id="PIRSF000103">
    <property type="entry name" value="HIBADH"/>
    <property type="match status" value="1"/>
</dbReference>
<evidence type="ECO:0000259" key="5">
    <source>
        <dbReference type="Pfam" id="PF14833"/>
    </source>
</evidence>
<evidence type="ECO:0000256" key="2">
    <source>
        <dbReference type="ARBA" id="ARBA00023002"/>
    </source>
</evidence>
<dbReference type="PANTHER" id="PTHR43060:SF15">
    <property type="entry name" value="3-HYDROXYISOBUTYRATE DEHYDROGENASE-LIKE 1, MITOCHONDRIAL-RELATED"/>
    <property type="match status" value="1"/>
</dbReference>
<keyword evidence="3" id="KW-0520">NAD</keyword>
<dbReference type="InterPro" id="IPR008927">
    <property type="entry name" value="6-PGluconate_DH-like_C_sf"/>
</dbReference>
<dbReference type="Pfam" id="PF03446">
    <property type="entry name" value="NAD_binding_2"/>
    <property type="match status" value="1"/>
</dbReference>
<dbReference type="Gene3D" id="3.40.50.720">
    <property type="entry name" value="NAD(P)-binding Rossmann-like Domain"/>
    <property type="match status" value="1"/>
</dbReference>
<reference evidence="6 7" key="1">
    <citation type="submission" date="2023-03" db="EMBL/GenBank/DDBJ databases">
        <title>Draft genome sequence of type strain Streptomyces ferralitis JCM 14344.</title>
        <authorList>
            <person name="Klaysubun C."/>
            <person name="Duangmal K."/>
        </authorList>
    </citation>
    <scope>NUCLEOTIDE SEQUENCE [LARGE SCALE GENOMIC DNA]</scope>
    <source>
        <strain evidence="6 7">JCM 14344</strain>
    </source>
</reference>
<sequence>MLRHEHNEVISRRNGHLGRCRAMSAATERPAVGFIGLGDQGLPMATAVAEAGFSLHAWARRPTSLDGLSGVPHVRHDDAEDMAAACDIVALCVSTDEDVLQLVTGGLLEGLRPGSVVVNHGTGVPGNAVRLTEVCAPHGVEVLDAPVSGGRPAAEARRLTTLVGGPQPVAERCGAVFASFSRHVVHLGGAGAGQTAKLFNNALLMMNQANISEIVELAAPLGLDPARMVEVLKLGSASSAALTLLNTMVTLENVEHPSGVEALDMELFDTAMRDVGVAAEAITARGLAGAHRLPELLRRLNP</sequence>
<evidence type="ECO:0000313" key="7">
    <source>
        <dbReference type="Proteomes" id="UP001220022"/>
    </source>
</evidence>
<dbReference type="Pfam" id="PF14833">
    <property type="entry name" value="NAD_binding_11"/>
    <property type="match status" value="1"/>
</dbReference>
<dbReference type="PANTHER" id="PTHR43060">
    <property type="entry name" value="3-HYDROXYISOBUTYRATE DEHYDROGENASE-LIKE 1, MITOCHONDRIAL-RELATED"/>
    <property type="match status" value="1"/>
</dbReference>
<dbReference type="InterPro" id="IPR029154">
    <property type="entry name" value="HIBADH-like_NADP-bd"/>
</dbReference>
<dbReference type="Proteomes" id="UP001220022">
    <property type="component" value="Unassembled WGS sequence"/>
</dbReference>
<accession>A0ABT5YVN9</accession>
<proteinExistence type="inferred from homology"/>
<dbReference type="EMBL" id="JARHTQ010000004">
    <property type="protein sequence ID" value="MDF2255538.1"/>
    <property type="molecule type" value="Genomic_DNA"/>
</dbReference>
<gene>
    <name evidence="6" type="ORF">P2L57_07320</name>
</gene>
<dbReference type="RefSeq" id="WP_275810188.1">
    <property type="nucleotide sequence ID" value="NZ_BAAANM010000017.1"/>
</dbReference>
<dbReference type="InterPro" id="IPR013328">
    <property type="entry name" value="6PGD_dom2"/>
</dbReference>
<organism evidence="6 7">
    <name type="scientific">Streptantibioticus ferralitis</name>
    <dbReference type="NCBI Taxonomy" id="236510"/>
    <lineage>
        <taxon>Bacteria</taxon>
        <taxon>Bacillati</taxon>
        <taxon>Actinomycetota</taxon>
        <taxon>Actinomycetes</taxon>
        <taxon>Kitasatosporales</taxon>
        <taxon>Streptomycetaceae</taxon>
        <taxon>Streptantibioticus</taxon>
    </lineage>
</organism>
<comment type="similarity">
    <text evidence="1">Belongs to the HIBADH-related family.</text>
</comment>
<feature type="domain" description="6-phosphogluconate dehydrogenase NADP-binding" evidence="4">
    <location>
        <begin position="32"/>
        <end position="188"/>
    </location>
</feature>
<evidence type="ECO:0000256" key="1">
    <source>
        <dbReference type="ARBA" id="ARBA00009080"/>
    </source>
</evidence>
<keyword evidence="2" id="KW-0560">Oxidoreductase</keyword>
<dbReference type="SUPFAM" id="SSF51735">
    <property type="entry name" value="NAD(P)-binding Rossmann-fold domains"/>
    <property type="match status" value="1"/>
</dbReference>
<evidence type="ECO:0000313" key="6">
    <source>
        <dbReference type="EMBL" id="MDF2255538.1"/>
    </source>
</evidence>
<keyword evidence="7" id="KW-1185">Reference proteome</keyword>
<protein>
    <submittedName>
        <fullName evidence="6">NAD(P)-dependent oxidoreductase</fullName>
    </submittedName>
</protein>
<feature type="domain" description="3-hydroxyisobutyrate dehydrogenase-like NAD-binding" evidence="5">
    <location>
        <begin position="191"/>
        <end position="280"/>
    </location>
</feature>
<dbReference type="InterPro" id="IPR036291">
    <property type="entry name" value="NAD(P)-bd_dom_sf"/>
</dbReference>
<dbReference type="InterPro" id="IPR015815">
    <property type="entry name" value="HIBADH-related"/>
</dbReference>
<comment type="caution">
    <text evidence="6">The sequence shown here is derived from an EMBL/GenBank/DDBJ whole genome shotgun (WGS) entry which is preliminary data.</text>
</comment>
<evidence type="ECO:0000256" key="3">
    <source>
        <dbReference type="ARBA" id="ARBA00023027"/>
    </source>
</evidence>
<evidence type="ECO:0000259" key="4">
    <source>
        <dbReference type="Pfam" id="PF03446"/>
    </source>
</evidence>
<name>A0ABT5YVN9_9ACTN</name>
<dbReference type="Gene3D" id="1.10.1040.10">
    <property type="entry name" value="N-(1-d-carboxylethyl)-l-norvaline Dehydrogenase, domain 2"/>
    <property type="match status" value="1"/>
</dbReference>
<dbReference type="SUPFAM" id="SSF48179">
    <property type="entry name" value="6-phosphogluconate dehydrogenase C-terminal domain-like"/>
    <property type="match status" value="1"/>
</dbReference>